<comment type="similarity">
    <text evidence="2">Belongs to the DNA repair enzymes AP/ExoA family.</text>
</comment>
<dbReference type="RefSeq" id="WP_155221330.1">
    <property type="nucleotide sequence ID" value="NZ_WNHB01000038.1"/>
</dbReference>
<feature type="site" description="Important for catalytic activity" evidence="8">
    <location>
        <position position="217"/>
    </location>
</feature>
<feature type="active site" description="Proton acceptor" evidence="6">
    <location>
        <position position="243"/>
    </location>
</feature>
<feature type="active site" evidence="6">
    <location>
        <position position="106"/>
    </location>
</feature>
<dbReference type="PROSITE" id="PS00726">
    <property type="entry name" value="AP_NUCLEASE_F1_1"/>
    <property type="match status" value="1"/>
</dbReference>
<evidence type="ECO:0000256" key="8">
    <source>
        <dbReference type="PIRSR" id="PIRSR604808-3"/>
    </source>
</evidence>
<dbReference type="PANTHER" id="PTHR22748:SF6">
    <property type="entry name" value="DNA-(APURINIC OR APYRIMIDINIC SITE) ENDONUCLEASE"/>
    <property type="match status" value="1"/>
</dbReference>
<dbReference type="InterPro" id="IPR005135">
    <property type="entry name" value="Endo/exonuclease/phosphatase"/>
</dbReference>
<dbReference type="Gene3D" id="3.60.10.10">
    <property type="entry name" value="Endonuclease/exonuclease/phosphatase"/>
    <property type="match status" value="1"/>
</dbReference>
<dbReference type="Pfam" id="PF03372">
    <property type="entry name" value="Exo_endo_phos"/>
    <property type="match status" value="1"/>
</dbReference>
<reference evidence="10 11" key="1">
    <citation type="submission" date="2019-11" db="EMBL/GenBank/DDBJ databases">
        <title>Terrilactibacillus tamarindus sp. nov. BCM23-1 isolated from bark of Tamarindus indica.</title>
        <authorList>
            <person name="Kingkaew E."/>
            <person name="Tanasupawat S."/>
        </authorList>
    </citation>
    <scope>NUCLEOTIDE SEQUENCE [LARGE SCALE GENOMIC DNA]</scope>
    <source>
        <strain evidence="10 11">BCM23-1</strain>
    </source>
</reference>
<dbReference type="EMBL" id="WNHB01000038">
    <property type="protein sequence ID" value="MTT33316.1"/>
    <property type="molecule type" value="Genomic_DNA"/>
</dbReference>
<organism evidence="10 11">
    <name type="scientific">Terrilactibacillus tamarindi</name>
    <dbReference type="NCBI Taxonomy" id="2599694"/>
    <lineage>
        <taxon>Bacteria</taxon>
        <taxon>Bacillati</taxon>
        <taxon>Bacillota</taxon>
        <taxon>Bacilli</taxon>
        <taxon>Bacillales</taxon>
        <taxon>Bacillaceae</taxon>
        <taxon>Terrilactibacillus</taxon>
    </lineage>
</organism>
<name>A0A6N8CWX9_9BACI</name>
<dbReference type="AlphaFoldDB" id="A0A6N8CWX9"/>
<keyword evidence="4 10" id="KW-0378">Hydrolase</keyword>
<sequence>MKLISWNVNGLRALMAKGEFLGFIERLNPDIFCLQEIKLQDGQLDPFLTHYKSYWHYAVKKGYSETVIFTKKEPLTIAYGLGIEEHDQEGRLITLEFEDFYILTVYTPNSKRGLERLDYRMKWEDAFLSYITDLDKKKPVIVCGDFNVAHQEIDIKNPKANRNNAGFSDQEREKFSQLLNAGFVDTYRYLHPDQEGAYTWWSYIMKARAKNIGWRLDYFLISERIKEKMINASILSDVMGSDHCPIELEIDI</sequence>
<dbReference type="GO" id="GO:0003906">
    <property type="term" value="F:DNA-(apurinic or apyrimidinic site) endonuclease activity"/>
    <property type="evidence" value="ECO:0007669"/>
    <property type="project" value="TreeGrafter"/>
</dbReference>
<keyword evidence="7" id="KW-0464">Manganese</keyword>
<feature type="binding site" evidence="7">
    <location>
        <position position="7"/>
    </location>
    <ligand>
        <name>Mg(2+)</name>
        <dbReference type="ChEBI" id="CHEBI:18420"/>
        <label>1</label>
    </ligand>
</feature>
<evidence type="ECO:0000256" key="6">
    <source>
        <dbReference type="PIRSR" id="PIRSR604808-1"/>
    </source>
</evidence>
<comment type="caution">
    <text evidence="10">The sequence shown here is derived from an EMBL/GenBank/DDBJ whole genome shotgun (WGS) entry which is preliminary data.</text>
</comment>
<dbReference type="NCBIfam" id="TIGR00633">
    <property type="entry name" value="xth"/>
    <property type="match status" value="1"/>
</dbReference>
<keyword evidence="3 7" id="KW-0479">Metal-binding</keyword>
<comment type="cofactor">
    <cofactor evidence="7">
        <name>Mg(2+)</name>
        <dbReference type="ChEBI" id="CHEBI:18420"/>
    </cofactor>
    <cofactor evidence="7">
        <name>Mn(2+)</name>
        <dbReference type="ChEBI" id="CHEBI:29035"/>
    </cofactor>
    <text evidence="7">Probably binds two magnesium or manganese ions per subunit.</text>
</comment>
<feature type="binding site" evidence="7">
    <location>
        <position position="147"/>
    </location>
    <ligand>
        <name>Mg(2+)</name>
        <dbReference type="ChEBI" id="CHEBI:18420"/>
        <label>1</label>
    </ligand>
</feature>
<dbReference type="InterPro" id="IPR004808">
    <property type="entry name" value="AP_endonuc_1"/>
</dbReference>
<evidence type="ECO:0000256" key="2">
    <source>
        <dbReference type="ARBA" id="ARBA00007092"/>
    </source>
</evidence>
<evidence type="ECO:0000256" key="1">
    <source>
        <dbReference type="ARBA" id="ARBA00001936"/>
    </source>
</evidence>
<dbReference type="NCBIfam" id="TIGR00195">
    <property type="entry name" value="exoDNase_III"/>
    <property type="match status" value="1"/>
</dbReference>
<gene>
    <name evidence="10" type="primary">xth</name>
    <name evidence="10" type="ORF">GMB86_15050</name>
</gene>
<comment type="cofactor">
    <cofactor evidence="1">
        <name>Mn(2+)</name>
        <dbReference type="ChEBI" id="CHEBI:29035"/>
    </cofactor>
</comment>
<feature type="site" description="Interaction with DNA substrate" evidence="8">
    <location>
        <position position="243"/>
    </location>
</feature>
<dbReference type="PROSITE" id="PS51435">
    <property type="entry name" value="AP_NUCLEASE_F1_4"/>
    <property type="match status" value="1"/>
</dbReference>
<dbReference type="GO" id="GO:0003677">
    <property type="term" value="F:DNA binding"/>
    <property type="evidence" value="ECO:0007669"/>
    <property type="project" value="InterPro"/>
</dbReference>
<protein>
    <submittedName>
        <fullName evidence="10">Exodeoxyribonuclease III</fullName>
        <ecNumber evidence="10">3.1.11.2</ecNumber>
    </submittedName>
</protein>
<dbReference type="Proteomes" id="UP000440978">
    <property type="component" value="Unassembled WGS sequence"/>
</dbReference>
<evidence type="ECO:0000313" key="11">
    <source>
        <dbReference type="Proteomes" id="UP000440978"/>
    </source>
</evidence>
<feature type="binding site" evidence="7">
    <location>
        <position position="242"/>
    </location>
    <ligand>
        <name>Mg(2+)</name>
        <dbReference type="ChEBI" id="CHEBI:18420"/>
        <label>1</label>
    </ligand>
</feature>
<feature type="binding site" evidence="7">
    <location>
        <position position="36"/>
    </location>
    <ligand>
        <name>Mg(2+)</name>
        <dbReference type="ChEBI" id="CHEBI:18420"/>
        <label>1</label>
    </ligand>
</feature>
<dbReference type="FunFam" id="3.60.10.10:FF:000034">
    <property type="entry name" value="Exodeoxyribonuclease III"/>
    <property type="match status" value="1"/>
</dbReference>
<dbReference type="CDD" id="cd09087">
    <property type="entry name" value="Ape1-like_AP-endo"/>
    <property type="match status" value="1"/>
</dbReference>
<evidence type="ECO:0000256" key="7">
    <source>
        <dbReference type="PIRSR" id="PIRSR604808-2"/>
    </source>
</evidence>
<dbReference type="GO" id="GO:0008081">
    <property type="term" value="F:phosphoric diester hydrolase activity"/>
    <property type="evidence" value="ECO:0007669"/>
    <property type="project" value="TreeGrafter"/>
</dbReference>
<evidence type="ECO:0000259" key="9">
    <source>
        <dbReference type="Pfam" id="PF03372"/>
    </source>
</evidence>
<feature type="active site" description="Proton donor/acceptor" evidence="6">
    <location>
        <position position="145"/>
    </location>
</feature>
<dbReference type="InterPro" id="IPR036691">
    <property type="entry name" value="Endo/exonu/phosph_ase_sf"/>
</dbReference>
<dbReference type="GO" id="GO:0046872">
    <property type="term" value="F:metal ion binding"/>
    <property type="evidence" value="ECO:0007669"/>
    <property type="project" value="UniProtKB-KW"/>
</dbReference>
<feature type="site" description="Transition state stabilizer" evidence="8">
    <location>
        <position position="147"/>
    </location>
</feature>
<dbReference type="InterPro" id="IPR020848">
    <property type="entry name" value="AP_endonuclease_F1_CS"/>
</dbReference>
<dbReference type="OrthoDB" id="9803914at2"/>
<dbReference type="GO" id="GO:0008311">
    <property type="term" value="F:double-stranded DNA 3'-5' DNA exonuclease activity"/>
    <property type="evidence" value="ECO:0007669"/>
    <property type="project" value="UniProtKB-EC"/>
</dbReference>
<dbReference type="SUPFAM" id="SSF56219">
    <property type="entry name" value="DNase I-like"/>
    <property type="match status" value="1"/>
</dbReference>
<feature type="binding site" evidence="7">
    <location>
        <position position="145"/>
    </location>
    <ligand>
        <name>Mg(2+)</name>
        <dbReference type="ChEBI" id="CHEBI:18420"/>
        <label>1</label>
    </ligand>
</feature>
<accession>A0A6N8CWX9</accession>
<feature type="binding site" evidence="7">
    <location>
        <position position="243"/>
    </location>
    <ligand>
        <name>Mg(2+)</name>
        <dbReference type="ChEBI" id="CHEBI:18420"/>
        <label>1</label>
    </ligand>
</feature>
<evidence type="ECO:0000256" key="3">
    <source>
        <dbReference type="ARBA" id="ARBA00022723"/>
    </source>
</evidence>
<evidence type="ECO:0000313" key="10">
    <source>
        <dbReference type="EMBL" id="MTT33316.1"/>
    </source>
</evidence>
<evidence type="ECO:0000256" key="5">
    <source>
        <dbReference type="ARBA" id="ARBA00022842"/>
    </source>
</evidence>
<dbReference type="GO" id="GO:0006284">
    <property type="term" value="P:base-excision repair"/>
    <property type="evidence" value="ECO:0007669"/>
    <property type="project" value="TreeGrafter"/>
</dbReference>
<proteinExistence type="inferred from homology"/>
<feature type="domain" description="Endonuclease/exonuclease/phosphatase" evidence="9">
    <location>
        <begin position="4"/>
        <end position="243"/>
    </location>
</feature>
<dbReference type="InterPro" id="IPR020847">
    <property type="entry name" value="AP_endonuclease_F1_BS"/>
</dbReference>
<keyword evidence="11" id="KW-1185">Reference proteome</keyword>
<dbReference type="PROSITE" id="PS00728">
    <property type="entry name" value="AP_NUCLEASE_F1_3"/>
    <property type="match status" value="1"/>
</dbReference>
<evidence type="ECO:0000256" key="4">
    <source>
        <dbReference type="ARBA" id="ARBA00022801"/>
    </source>
</evidence>
<dbReference type="PANTHER" id="PTHR22748">
    <property type="entry name" value="AP ENDONUCLEASE"/>
    <property type="match status" value="1"/>
</dbReference>
<keyword evidence="5 7" id="KW-0460">Magnesium</keyword>
<dbReference type="EC" id="3.1.11.2" evidence="10"/>